<dbReference type="InterPro" id="IPR014710">
    <property type="entry name" value="RmlC-like_jellyroll"/>
</dbReference>
<evidence type="ECO:0000313" key="2">
    <source>
        <dbReference type="EMBL" id="KEO89920.1"/>
    </source>
</evidence>
<organism evidence="2 3">
    <name type="scientific">Erythrobacter litoralis</name>
    <dbReference type="NCBI Taxonomy" id="39960"/>
    <lineage>
        <taxon>Bacteria</taxon>
        <taxon>Pseudomonadati</taxon>
        <taxon>Pseudomonadota</taxon>
        <taxon>Alphaproteobacteria</taxon>
        <taxon>Sphingomonadales</taxon>
        <taxon>Erythrobacteraceae</taxon>
        <taxon>Erythrobacter/Porphyrobacter group</taxon>
        <taxon>Erythrobacter</taxon>
    </lineage>
</organism>
<keyword evidence="3" id="KW-1185">Reference proteome</keyword>
<dbReference type="CDD" id="cd06121">
    <property type="entry name" value="cupin_YML079wp"/>
    <property type="match status" value="1"/>
</dbReference>
<dbReference type="Gene3D" id="2.60.120.10">
    <property type="entry name" value="Jelly Rolls"/>
    <property type="match status" value="1"/>
</dbReference>
<proteinExistence type="predicted"/>
<dbReference type="PANTHER" id="PTHR33387:SF3">
    <property type="entry name" value="DUF985 DOMAIN-CONTAINING PROTEIN"/>
    <property type="match status" value="1"/>
</dbReference>
<dbReference type="PANTHER" id="PTHR33387">
    <property type="entry name" value="RMLC-LIKE JELLY ROLL FOLD PROTEIN"/>
    <property type="match status" value="1"/>
</dbReference>
<dbReference type="InterPro" id="IPR011051">
    <property type="entry name" value="RmlC_Cupin_sf"/>
</dbReference>
<gene>
    <name evidence="2" type="ORF">EH32_02730</name>
</gene>
<sequence length="157" mass="16665">MNSAEAIIEQLQLQPHPEGGWYRETWRSGAQPGTDGARAAGTAILFLLKAGEASHWHRVDAEELWIWQAGDPLELGLAEGDFAQPTSVRLGADVANGEAPQGVVPTGHWQRARPLTPESGAQGFSLISCVVVPGFDFAGFELAPLGWEPGEGAPTAQ</sequence>
<dbReference type="SUPFAM" id="SSF51182">
    <property type="entry name" value="RmlC-like cupins"/>
    <property type="match status" value="1"/>
</dbReference>
<accession>A0A074MAY0</accession>
<evidence type="ECO:0000259" key="1">
    <source>
        <dbReference type="Pfam" id="PF06172"/>
    </source>
</evidence>
<dbReference type="Proteomes" id="UP000027866">
    <property type="component" value="Unassembled WGS sequence"/>
</dbReference>
<dbReference type="AlphaFoldDB" id="A0A074MAY0"/>
<dbReference type="EMBL" id="JMIX01000013">
    <property type="protein sequence ID" value="KEO89920.1"/>
    <property type="molecule type" value="Genomic_DNA"/>
</dbReference>
<name>A0A074MAY0_9SPHN</name>
<protein>
    <submittedName>
        <fullName evidence="2">Cupin</fullName>
    </submittedName>
</protein>
<dbReference type="InterPro" id="IPR039935">
    <property type="entry name" value="YML079W-like"/>
</dbReference>
<comment type="caution">
    <text evidence="2">The sequence shown here is derived from an EMBL/GenBank/DDBJ whole genome shotgun (WGS) entry which is preliminary data.</text>
</comment>
<feature type="domain" description="DUF985" evidence="1">
    <location>
        <begin position="6"/>
        <end position="143"/>
    </location>
</feature>
<dbReference type="InterPro" id="IPR009327">
    <property type="entry name" value="Cupin_DUF985"/>
</dbReference>
<dbReference type="Pfam" id="PF06172">
    <property type="entry name" value="Cupin_5"/>
    <property type="match status" value="1"/>
</dbReference>
<evidence type="ECO:0000313" key="3">
    <source>
        <dbReference type="Proteomes" id="UP000027866"/>
    </source>
</evidence>
<reference evidence="2 3" key="1">
    <citation type="submission" date="2014-04" db="EMBL/GenBank/DDBJ databases">
        <title>A comprehensive comparison of genomes of Erythrobacter spp. Strains.</title>
        <authorList>
            <person name="Zheng Q."/>
        </authorList>
    </citation>
    <scope>NUCLEOTIDE SEQUENCE [LARGE SCALE GENOMIC DNA]</scope>
    <source>
        <strain evidence="2 3">DSM 8509</strain>
    </source>
</reference>